<evidence type="ECO:0008006" key="2">
    <source>
        <dbReference type="Google" id="ProtNLM"/>
    </source>
</evidence>
<name>A0A3P3XKL3_9SPIR</name>
<dbReference type="Gene3D" id="3.40.190.10">
    <property type="entry name" value="Periplasmic binding protein-like II"/>
    <property type="match status" value="2"/>
</dbReference>
<proteinExistence type="predicted"/>
<gene>
    <name evidence="1" type="ORF">SPIROBIBN47_350047</name>
</gene>
<accession>A0A3P3XKL3</accession>
<reference evidence="1" key="1">
    <citation type="submission" date="2017-02" db="EMBL/GenBank/DDBJ databases">
        <authorList>
            <person name="Regsiter A."/>
            <person name="William W."/>
        </authorList>
    </citation>
    <scope>NUCLEOTIDE SEQUENCE</scope>
    <source>
        <strain evidence="1">Bib</strain>
    </source>
</reference>
<organism evidence="1">
    <name type="scientific">uncultured spirochete</name>
    <dbReference type="NCBI Taxonomy" id="156406"/>
    <lineage>
        <taxon>Bacteria</taxon>
        <taxon>Pseudomonadati</taxon>
        <taxon>Spirochaetota</taxon>
        <taxon>Spirochaetia</taxon>
        <taxon>Spirochaetales</taxon>
        <taxon>environmental samples</taxon>
    </lineage>
</organism>
<dbReference type="AlphaFoldDB" id="A0A3P3XKL3"/>
<dbReference type="SUPFAM" id="SSF53850">
    <property type="entry name" value="Periplasmic binding protein-like II"/>
    <property type="match status" value="1"/>
</dbReference>
<protein>
    <recommendedName>
        <fullName evidence="2">Extracellular solute-binding protein family 1</fullName>
    </recommendedName>
</protein>
<sequence length="188" mass="20447">MGGDFVREELLDSVQFKTMLQHACDMYCEIMCYAPPDTKSYGNSEIAQALSDGRVAMAVSWGGQAAPIVKAGRNNGIEFSITPLATSWNATWGIGIISAIDSARAAQVLCMLLELMDKHLDRLVAEYAGSPVRISTYASAEINEKCPWLKAQLEMIQNARHLPSDSSLVESVNKIGERIAKAVHGAEE</sequence>
<dbReference type="EMBL" id="FWDM01000029">
    <property type="protein sequence ID" value="SLM14720.1"/>
    <property type="molecule type" value="Genomic_DNA"/>
</dbReference>
<evidence type="ECO:0000313" key="1">
    <source>
        <dbReference type="EMBL" id="SLM14720.1"/>
    </source>
</evidence>